<dbReference type="OrthoDB" id="204924at2157"/>
<name>L0K477_9EURY</name>
<organism evidence="2 3">
    <name type="scientific">Natronococcus occultus SP4</name>
    <dbReference type="NCBI Taxonomy" id="694430"/>
    <lineage>
        <taxon>Archaea</taxon>
        <taxon>Methanobacteriati</taxon>
        <taxon>Methanobacteriota</taxon>
        <taxon>Stenosarchaea group</taxon>
        <taxon>Halobacteria</taxon>
        <taxon>Halobacteriales</taxon>
        <taxon>Natrialbaceae</taxon>
        <taxon>Natronococcus</taxon>
    </lineage>
</organism>
<protein>
    <submittedName>
        <fullName evidence="2">Uncharacterized protein</fullName>
    </submittedName>
</protein>
<dbReference type="EMBL" id="CP003929">
    <property type="protein sequence ID" value="AGB39340.1"/>
    <property type="molecule type" value="Genomic_DNA"/>
</dbReference>
<dbReference type="eggNOG" id="arCOG09341">
    <property type="taxonomic scope" value="Archaea"/>
</dbReference>
<dbReference type="KEGG" id="nou:Natoc_3623"/>
<dbReference type="Proteomes" id="UP000010878">
    <property type="component" value="Chromosome"/>
</dbReference>
<keyword evidence="3" id="KW-1185">Reference proteome</keyword>
<evidence type="ECO:0000313" key="2">
    <source>
        <dbReference type="EMBL" id="AGB39340.1"/>
    </source>
</evidence>
<dbReference type="GeneID" id="14402390"/>
<sequence>MNRRTVLRSAGVVAVASLAGCVDAVEDHFTGSLQSPVPIEITNEGDRPYNISLDAVARDGGRETYEESYTITPDERVAPPHIEGEDQQFRITRHGDDEIEDLVEMGEITDETNLVLISLYEDEIELEIIEDEDEAEETEAEVEEEYDEADNAAQG</sequence>
<evidence type="ECO:0000313" key="3">
    <source>
        <dbReference type="Proteomes" id="UP000010878"/>
    </source>
</evidence>
<dbReference type="HOGENOM" id="CLU_119368_0_0_2"/>
<accession>L0K477</accession>
<dbReference type="RefSeq" id="WP_015322774.1">
    <property type="nucleotide sequence ID" value="NC_019974.1"/>
</dbReference>
<reference evidence="2 3" key="1">
    <citation type="submission" date="2012-11" db="EMBL/GenBank/DDBJ databases">
        <title>FINISHED of Natronococcus occultus SP4, DSM 3396.</title>
        <authorList>
            <consortium name="DOE Joint Genome Institute"/>
            <person name="Eisen J."/>
            <person name="Huntemann M."/>
            <person name="Wei C.-L."/>
            <person name="Han J."/>
            <person name="Detter J.C."/>
            <person name="Han C."/>
            <person name="Tapia R."/>
            <person name="Chen A."/>
            <person name="Kyrpides N."/>
            <person name="Mavromatis K."/>
            <person name="Markowitz V."/>
            <person name="Szeto E."/>
            <person name="Ivanova N."/>
            <person name="Mikhailova N."/>
            <person name="Ovchinnikova G."/>
            <person name="Pagani I."/>
            <person name="Pati A."/>
            <person name="Goodwin L."/>
            <person name="Nordberg H.P."/>
            <person name="Cantor M.N."/>
            <person name="Hua S.X."/>
            <person name="Woyke T."/>
            <person name="Eisen J."/>
            <person name="Klenk H.-P."/>
            <person name="Klenk H.-P."/>
        </authorList>
    </citation>
    <scope>NUCLEOTIDE SEQUENCE [LARGE SCALE GENOMIC DNA]</scope>
    <source>
        <strain evidence="2 3">SP4</strain>
    </source>
</reference>
<gene>
    <name evidence="2" type="ORF">Natoc_3623</name>
</gene>
<feature type="region of interest" description="Disordered" evidence="1">
    <location>
        <begin position="130"/>
        <end position="155"/>
    </location>
</feature>
<evidence type="ECO:0000256" key="1">
    <source>
        <dbReference type="SAM" id="MobiDB-lite"/>
    </source>
</evidence>
<dbReference type="PROSITE" id="PS51257">
    <property type="entry name" value="PROKAR_LIPOPROTEIN"/>
    <property type="match status" value="1"/>
</dbReference>
<dbReference type="AlphaFoldDB" id="L0K477"/>
<proteinExistence type="predicted"/>